<comment type="similarity">
    <text evidence="2">Belongs to the DivIVA family.</text>
</comment>
<dbReference type="InterPro" id="IPR007793">
    <property type="entry name" value="DivIVA_fam"/>
</dbReference>
<dbReference type="Pfam" id="PF05103">
    <property type="entry name" value="DivIVA"/>
    <property type="match status" value="1"/>
</dbReference>
<dbReference type="PANTHER" id="PTHR35794:SF2">
    <property type="entry name" value="CELL DIVISION PROTEIN DIVIVA"/>
    <property type="match status" value="1"/>
</dbReference>
<dbReference type="Proteomes" id="UP000077407">
    <property type="component" value="Unassembled WGS sequence"/>
</dbReference>
<keyword evidence="4" id="KW-0132">Cell division</keyword>
<dbReference type="PATRIC" id="fig|1538.10.peg.3671"/>
<keyword evidence="5" id="KW-0175">Coiled coil</keyword>
<gene>
    <name evidence="8" type="primary">divIVA</name>
    <name evidence="8" type="ORF">WY13_03594</name>
</gene>
<evidence type="ECO:0000256" key="5">
    <source>
        <dbReference type="ARBA" id="ARBA00023054"/>
    </source>
</evidence>
<dbReference type="RefSeq" id="WP_063556859.1">
    <property type="nucleotide sequence ID" value="NZ_LITT01000062.1"/>
</dbReference>
<evidence type="ECO:0000256" key="2">
    <source>
        <dbReference type="ARBA" id="ARBA00009008"/>
    </source>
</evidence>
<accession>A0A162KSA5</accession>
<dbReference type="AlphaFoldDB" id="A0A162KSA5"/>
<evidence type="ECO:0000256" key="7">
    <source>
        <dbReference type="SAM" id="MobiDB-lite"/>
    </source>
</evidence>
<protein>
    <submittedName>
        <fullName evidence="8">Septum site-determining protein DivIVA</fullName>
    </submittedName>
</protein>
<dbReference type="InterPro" id="IPR019933">
    <property type="entry name" value="DivIVA_domain"/>
</dbReference>
<comment type="subcellular location">
    <subcellularLocation>
        <location evidence="1">Cytoplasm</location>
    </subcellularLocation>
</comment>
<keyword evidence="3" id="KW-0963">Cytoplasm</keyword>
<dbReference type="EMBL" id="LITT01000062">
    <property type="protein sequence ID" value="OAA83266.1"/>
    <property type="molecule type" value="Genomic_DNA"/>
</dbReference>
<dbReference type="OrthoDB" id="9815492at2"/>
<evidence type="ECO:0000256" key="1">
    <source>
        <dbReference type="ARBA" id="ARBA00004496"/>
    </source>
</evidence>
<proteinExistence type="inferred from homology"/>
<evidence type="ECO:0000313" key="8">
    <source>
        <dbReference type="EMBL" id="OAA83266.1"/>
    </source>
</evidence>
<name>A0A162KSA5_9CLOT</name>
<evidence type="ECO:0000313" key="9">
    <source>
        <dbReference type="Proteomes" id="UP000077407"/>
    </source>
</evidence>
<feature type="region of interest" description="Disordered" evidence="7">
    <location>
        <begin position="189"/>
        <end position="211"/>
    </location>
</feature>
<evidence type="ECO:0000256" key="3">
    <source>
        <dbReference type="ARBA" id="ARBA00022490"/>
    </source>
</evidence>
<comment type="caution">
    <text evidence="8">The sequence shown here is derived from an EMBL/GenBank/DDBJ whole genome shotgun (WGS) entry which is preliminary data.</text>
</comment>
<keyword evidence="6" id="KW-0131">Cell cycle</keyword>
<dbReference type="NCBIfam" id="TIGR03544">
    <property type="entry name" value="DivI1A_domain"/>
    <property type="match status" value="1"/>
</dbReference>
<evidence type="ECO:0000256" key="6">
    <source>
        <dbReference type="ARBA" id="ARBA00023306"/>
    </source>
</evidence>
<evidence type="ECO:0000256" key="4">
    <source>
        <dbReference type="ARBA" id="ARBA00022618"/>
    </source>
</evidence>
<reference evidence="8 9" key="1">
    <citation type="journal article" date="2015" name="Biotechnol. Bioeng.">
        <title>Genome sequence and phenotypic characterization of Caulobacter segnis.</title>
        <authorList>
            <person name="Patel S."/>
            <person name="Fletcher B."/>
            <person name="Scott D.C."/>
            <person name="Ely B."/>
        </authorList>
    </citation>
    <scope>NUCLEOTIDE SEQUENCE [LARGE SCALE GENOMIC DNA]</scope>
    <source>
        <strain evidence="8 9">ERI-2</strain>
    </source>
</reference>
<organism evidence="8 9">
    <name type="scientific">Clostridium ljungdahlii</name>
    <dbReference type="NCBI Taxonomy" id="1538"/>
    <lineage>
        <taxon>Bacteria</taxon>
        <taxon>Bacillati</taxon>
        <taxon>Bacillota</taxon>
        <taxon>Clostridia</taxon>
        <taxon>Eubacteriales</taxon>
        <taxon>Clostridiaceae</taxon>
        <taxon>Clostridium</taxon>
    </lineage>
</organism>
<dbReference type="Gene3D" id="6.10.250.660">
    <property type="match status" value="1"/>
</dbReference>
<sequence>MFITAAEITNKEFKKGLRGYNIDEVDEFLDKIAEDYESIYKENSLLKEKMQSLDEKISHYTKMENTIKDTLLLAQNASEQAKENAKKESQFVVKNANDAAQKIIDKAHGDVIQITDEFENVKQEFSKFRTKFRNFMKTQMEMFDDMEKDFVKNYSIGYESNENEVEDSTVKEKEIEIVEPKKEDVSLVEKRNKEFDEDNKEDSNHTEKEIFEDKDELEEIKNFFIKG</sequence>
<dbReference type="GO" id="GO:0051301">
    <property type="term" value="P:cell division"/>
    <property type="evidence" value="ECO:0007669"/>
    <property type="project" value="UniProtKB-KW"/>
</dbReference>
<feature type="compositionally biased region" description="Basic and acidic residues" evidence="7">
    <location>
        <begin position="201"/>
        <end position="211"/>
    </location>
</feature>
<dbReference type="GO" id="GO:0005737">
    <property type="term" value="C:cytoplasm"/>
    <property type="evidence" value="ECO:0007669"/>
    <property type="project" value="UniProtKB-SubCell"/>
</dbReference>
<dbReference type="PANTHER" id="PTHR35794">
    <property type="entry name" value="CELL DIVISION PROTEIN DIVIVA"/>
    <property type="match status" value="1"/>
</dbReference>